<feature type="domain" description="RNA polymerase III Rpc82 C -terminal" evidence="6">
    <location>
        <begin position="31"/>
        <end position="201"/>
    </location>
</feature>
<protein>
    <recommendedName>
        <fullName evidence="4">Large ribosomal subunit protein eL22</fullName>
    </recommendedName>
    <alternativeName>
        <fullName evidence="5">60S ribosomal protein L22</fullName>
    </alternativeName>
</protein>
<dbReference type="PANTHER" id="PTHR10064">
    <property type="entry name" value="60S RIBOSOMAL PROTEIN L22"/>
    <property type="match status" value="1"/>
</dbReference>
<dbReference type="FunCoup" id="A0A251UEE7">
    <property type="interactions" value="4428"/>
</dbReference>
<dbReference type="GO" id="GO:0002181">
    <property type="term" value="P:cytoplasmic translation"/>
    <property type="evidence" value="ECO:0000318"/>
    <property type="project" value="GO_Central"/>
</dbReference>
<reference evidence="8" key="1">
    <citation type="journal article" date="2017" name="Nature">
        <title>The sunflower genome provides insights into oil metabolism, flowering and Asterid evolution.</title>
        <authorList>
            <person name="Badouin H."/>
            <person name="Gouzy J."/>
            <person name="Grassa C.J."/>
            <person name="Murat F."/>
            <person name="Staton S.E."/>
            <person name="Cottret L."/>
            <person name="Lelandais-Briere C."/>
            <person name="Owens G.L."/>
            <person name="Carrere S."/>
            <person name="Mayjonade B."/>
            <person name="Legrand L."/>
            <person name="Gill N."/>
            <person name="Kane N.C."/>
            <person name="Bowers J.E."/>
            <person name="Hubner S."/>
            <person name="Bellec A."/>
            <person name="Berard A."/>
            <person name="Berges H."/>
            <person name="Blanchet N."/>
            <person name="Boniface M.C."/>
            <person name="Brunel D."/>
            <person name="Catrice O."/>
            <person name="Chaidir N."/>
            <person name="Claudel C."/>
            <person name="Donnadieu C."/>
            <person name="Faraut T."/>
            <person name="Fievet G."/>
            <person name="Helmstetter N."/>
            <person name="King M."/>
            <person name="Knapp S.J."/>
            <person name="Lai Z."/>
            <person name="Le Paslier M.C."/>
            <person name="Lippi Y."/>
            <person name="Lorenzon L."/>
            <person name="Mandel J.R."/>
            <person name="Marage G."/>
            <person name="Marchand G."/>
            <person name="Marquand E."/>
            <person name="Bret-Mestries E."/>
            <person name="Morien E."/>
            <person name="Nambeesan S."/>
            <person name="Nguyen T."/>
            <person name="Pegot-Espagnet P."/>
            <person name="Pouilly N."/>
            <person name="Raftis F."/>
            <person name="Sallet E."/>
            <person name="Schiex T."/>
            <person name="Thomas J."/>
            <person name="Vandecasteele C."/>
            <person name="Vares D."/>
            <person name="Vear F."/>
            <person name="Vautrin S."/>
            <person name="Crespi M."/>
            <person name="Mangin B."/>
            <person name="Burke J.M."/>
            <person name="Salse J."/>
            <person name="Munos S."/>
            <person name="Vincourt P."/>
            <person name="Rieseberg L.H."/>
            <person name="Langlade N.B."/>
        </authorList>
    </citation>
    <scope>NUCLEOTIDE SEQUENCE [LARGE SCALE GENOMIC DNA]</scope>
    <source>
        <strain evidence="8">cv. SF193</strain>
    </source>
</reference>
<dbReference type="Gene3D" id="1.10.10.10">
    <property type="entry name" value="Winged helix-like DNA-binding domain superfamily/Winged helix DNA-binding domain"/>
    <property type="match status" value="1"/>
</dbReference>
<evidence type="ECO:0000313" key="8">
    <source>
        <dbReference type="Proteomes" id="UP000215914"/>
    </source>
</evidence>
<dbReference type="GO" id="GO:0003677">
    <property type="term" value="F:DNA binding"/>
    <property type="evidence" value="ECO:0007669"/>
    <property type="project" value="InterPro"/>
</dbReference>
<keyword evidence="2 7" id="KW-0689">Ribosomal protein</keyword>
<evidence type="ECO:0000313" key="7">
    <source>
        <dbReference type="EMBL" id="OTG21727.1"/>
    </source>
</evidence>
<keyword evidence="8" id="KW-1185">Reference proteome</keyword>
<dbReference type="InterPro" id="IPR038526">
    <property type="entry name" value="Ribosomal_eL22_sf"/>
</dbReference>
<dbReference type="InParanoid" id="A0A251UEE7"/>
<dbReference type="InterPro" id="IPR008806">
    <property type="entry name" value="RNA_pol_III_Rpc82_C"/>
</dbReference>
<organism evidence="7 8">
    <name type="scientific">Helianthus annuus</name>
    <name type="common">Common sunflower</name>
    <dbReference type="NCBI Taxonomy" id="4232"/>
    <lineage>
        <taxon>Eukaryota</taxon>
        <taxon>Viridiplantae</taxon>
        <taxon>Streptophyta</taxon>
        <taxon>Embryophyta</taxon>
        <taxon>Tracheophyta</taxon>
        <taxon>Spermatophyta</taxon>
        <taxon>Magnoliopsida</taxon>
        <taxon>eudicotyledons</taxon>
        <taxon>Gunneridae</taxon>
        <taxon>Pentapetalae</taxon>
        <taxon>asterids</taxon>
        <taxon>campanulids</taxon>
        <taxon>Asterales</taxon>
        <taxon>Asteraceae</taxon>
        <taxon>Asteroideae</taxon>
        <taxon>Heliantheae alliance</taxon>
        <taxon>Heliantheae</taxon>
        <taxon>Helianthus</taxon>
    </lineage>
</organism>
<dbReference type="Pfam" id="PF01776">
    <property type="entry name" value="Ribosomal_L22e"/>
    <property type="match status" value="1"/>
</dbReference>
<dbReference type="GO" id="GO:1990904">
    <property type="term" value="C:ribonucleoprotein complex"/>
    <property type="evidence" value="ECO:0007669"/>
    <property type="project" value="UniProtKB-KW"/>
</dbReference>
<evidence type="ECO:0000259" key="6">
    <source>
        <dbReference type="Pfam" id="PF05645"/>
    </source>
</evidence>
<dbReference type="STRING" id="4232.A0A251UEE7"/>
<dbReference type="InterPro" id="IPR036388">
    <property type="entry name" value="WH-like_DNA-bd_sf"/>
</dbReference>
<evidence type="ECO:0000256" key="4">
    <source>
        <dbReference type="ARBA" id="ARBA00040613"/>
    </source>
</evidence>
<sequence>MDIQPAPVVIVICRLELEEETLRRRIISAPARYIERCPAHEPFLEPLEEGAKKRAKSKIADATQTLEARSLAAATPMESQRFLVEEDTLIGGALEDNKKSSITDIVGEKRKLEPETESWATNDHKEILWRVNFEELVRRLRHKSCVSRVTERVDSVAGIVLSAIFEASRKEETSVKTEKTVPLLLETIYEEAMKTEEGRSLTLERVRAALVQLGCELPTIGIDETYSIVGNEAQKMEIMLWELNKRSVWEQVLDDMYHAALNLKLRLVHELDHAQDLLKGKSLKEGDEAANMRKKAHDKWKLQLASVFESSSRSKMSHGGAKGGKKKQSTFVIDCGKPVEDKIMEIASLEKFLQERIKVGGKAGNLGDSVTISREKNKISVTADSNFSKRYLKYLTKKYLKKHNVRDWLRVIASNKERNVYELRYFNIAENEGEEED</sequence>
<dbReference type="Pfam" id="PF05645">
    <property type="entry name" value="RNA_pol_Rpc82"/>
    <property type="match status" value="1"/>
</dbReference>
<dbReference type="FunFam" id="3.30.1360.210:FF:000002">
    <property type="entry name" value="60S ribosomal protein L22-2"/>
    <property type="match status" value="1"/>
</dbReference>
<comment type="similarity">
    <text evidence="1">Belongs to the eukaryotic ribosomal protein eL22 family.</text>
</comment>
<accession>A0A251UEE7</accession>
<dbReference type="InterPro" id="IPR002671">
    <property type="entry name" value="Ribosomal_eL22"/>
</dbReference>
<dbReference type="Gene3D" id="3.30.1360.210">
    <property type="match status" value="1"/>
</dbReference>
<dbReference type="GO" id="GO:0003723">
    <property type="term" value="F:RNA binding"/>
    <property type="evidence" value="ECO:0000318"/>
    <property type="project" value="GO_Central"/>
</dbReference>
<evidence type="ECO:0000256" key="3">
    <source>
        <dbReference type="ARBA" id="ARBA00023274"/>
    </source>
</evidence>
<evidence type="ECO:0000256" key="1">
    <source>
        <dbReference type="ARBA" id="ARBA00007817"/>
    </source>
</evidence>
<dbReference type="GO" id="GO:0003735">
    <property type="term" value="F:structural constituent of ribosome"/>
    <property type="evidence" value="ECO:0000318"/>
    <property type="project" value="GO_Central"/>
</dbReference>
<keyword evidence="3" id="KW-0687">Ribonucleoprotein</keyword>
<dbReference type="EMBL" id="CM007895">
    <property type="protein sequence ID" value="OTG21727.1"/>
    <property type="molecule type" value="Genomic_DNA"/>
</dbReference>
<dbReference type="PANTHER" id="PTHR10064:SF0">
    <property type="entry name" value="FI24544P1-RELATED"/>
    <property type="match status" value="1"/>
</dbReference>
<proteinExistence type="inferred from homology"/>
<name>A0A251UEE7_HELAN</name>
<dbReference type="GO" id="GO:0006351">
    <property type="term" value="P:DNA-templated transcription"/>
    <property type="evidence" value="ECO:0007669"/>
    <property type="project" value="InterPro"/>
</dbReference>
<evidence type="ECO:0000256" key="5">
    <source>
        <dbReference type="ARBA" id="ARBA00041214"/>
    </source>
</evidence>
<gene>
    <name evidence="7" type="ORF">HannXRQ_Chr06g0163701</name>
</gene>
<dbReference type="AlphaFoldDB" id="A0A251UEE7"/>
<evidence type="ECO:0000256" key="2">
    <source>
        <dbReference type="ARBA" id="ARBA00022980"/>
    </source>
</evidence>
<dbReference type="Proteomes" id="UP000215914">
    <property type="component" value="Chromosome 6"/>
</dbReference>
<dbReference type="GO" id="GO:0005840">
    <property type="term" value="C:ribosome"/>
    <property type="evidence" value="ECO:0007669"/>
    <property type="project" value="UniProtKB-KW"/>
</dbReference>